<reference evidence="11" key="1">
    <citation type="submission" date="2023-02" db="EMBL/GenBank/DDBJ databases">
        <title>Identification and recombinant expression of a fungal hydrolase from Papiliotrema laurentii that hydrolyzes apple cutin and clears colloidal polyester polyurethane.</title>
        <authorList>
            <consortium name="DOE Joint Genome Institute"/>
            <person name="Roman V.A."/>
            <person name="Bojanowski C."/>
            <person name="Crable B.R."/>
            <person name="Wagner D.N."/>
            <person name="Hung C.S."/>
            <person name="Nadeau L.J."/>
            <person name="Schratz L."/>
            <person name="Haridas S."/>
            <person name="Pangilinan J."/>
            <person name="Lipzen A."/>
            <person name="Na H."/>
            <person name="Yan M."/>
            <person name="Ng V."/>
            <person name="Grigoriev I.V."/>
            <person name="Spatafora J.W."/>
            <person name="Barlow D."/>
            <person name="Biffinger J."/>
            <person name="Kelley-Loughnane N."/>
            <person name="Varaljay V.A."/>
            <person name="Crookes-Goodson W.J."/>
        </authorList>
    </citation>
    <scope>NUCLEOTIDE SEQUENCE</scope>
    <source>
        <strain evidence="11">5307AH</strain>
    </source>
</reference>
<comment type="subunit">
    <text evidence="7">Component of the ribosomal small subunit (SSU) processome composed of at least 40 protein subunits and snoRNA U3.</text>
</comment>
<evidence type="ECO:0000256" key="8">
    <source>
        <dbReference type="SAM" id="MobiDB-lite"/>
    </source>
</evidence>
<keyword evidence="7" id="KW-0698">rRNA processing</keyword>
<evidence type="ECO:0000313" key="11">
    <source>
        <dbReference type="EMBL" id="KAK1927204.1"/>
    </source>
</evidence>
<feature type="compositionally biased region" description="Acidic residues" evidence="8">
    <location>
        <begin position="134"/>
        <end position="151"/>
    </location>
</feature>
<evidence type="ECO:0000259" key="9">
    <source>
        <dbReference type="Pfam" id="PF06862"/>
    </source>
</evidence>
<dbReference type="Proteomes" id="UP001182556">
    <property type="component" value="Unassembled WGS sequence"/>
</dbReference>
<dbReference type="InterPro" id="IPR010678">
    <property type="entry name" value="UTP25"/>
</dbReference>
<feature type="region of interest" description="Disordered" evidence="8">
    <location>
        <begin position="16"/>
        <end position="151"/>
    </location>
</feature>
<feature type="domain" description="UTP25 C-terminal" evidence="9">
    <location>
        <begin position="534"/>
        <end position="733"/>
    </location>
</feature>
<protein>
    <recommendedName>
        <fullName evidence="4 7">U3 small nucleolar RNA-associated protein 25</fullName>
        <shortName evidence="7">U3 snoRNA-associated protein 25</shortName>
    </recommendedName>
</protein>
<dbReference type="EMBL" id="JAODAN010000001">
    <property type="protein sequence ID" value="KAK1927204.1"/>
    <property type="molecule type" value="Genomic_DNA"/>
</dbReference>
<dbReference type="PANTHER" id="PTHR12933">
    <property type="entry name" value="ORF PROTEIN-RELATED"/>
    <property type="match status" value="1"/>
</dbReference>
<dbReference type="Pfam" id="PF22916">
    <property type="entry name" value="UTP25_NTPase-like"/>
    <property type="match status" value="1"/>
</dbReference>
<sequence>MSTAVEVKLLTLLNVSAIKRPRDKDLPGGYRSSPSASRISSPAVTNHADESGTSSTLNGTYPAENGEQAGGNAARRESNGAESSEGRPVKKRKSVVWGGEVGPSGSTYGQGKKGKGKGKGKEKEVIEEAVNGGEPEEEGEDEELVGEDEDEEDEVIGSDNFVTHFGAESELLQGGSKDAAANHQWDAKRTTLRGYGKVVELSPKGAAVPPEHKNRITPSLLEHLRSKEADPLVNTALSHLGTYKDVYLHSLDHEADGTEKKLYGEQKEAMRKATAVHAMNHVLKTRRRIIRNNEKLAKDPNIDPPRDTSFTRPKILLLLPLRSLALHYLTTHWFPLAPAGTQIENLKPFTSSFSIPADAEDPLATPQAMKDYPIDHLVNFQGNSDDNFRFGIKITRKAWRIVMPPASEQKLLDCDIIVASPLGMRTAAEKEGSTDLLSSLEIVVADGLDVMQMQNWDHVQFVFEHLNKIPDNPHGCDFSRVKPWYLDNQAKFLRQTLLVSRYDTPEARALFHRQCFNLQGKIRMEKTDHQSMLGYVNAGVKQIFERVDLNGPKGADGAVEEVDQRFDWFTKKTIPALLKSAVMRQNTIIVVPSYFDFVRLSNYLRKQDKVSFAAVSEYSSNSEISRARTLFFKGKKSFLLVTERFHFYRRYKIRGAKTIVFYSLPEHARFYVEYMETPFLPGRNGQGEMVDVDEGEVSSRVLFSRFDMLKLERVVGSSDARRMLTSGEEKFEFIL</sequence>
<name>A0AAD9L9D6_PAPLA</name>
<feature type="compositionally biased region" description="Low complexity" evidence="8">
    <location>
        <begin position="63"/>
        <end position="73"/>
    </location>
</feature>
<comment type="similarity">
    <text evidence="3 7">Belongs to the UTP25 family.</text>
</comment>
<dbReference type="GO" id="GO:0019843">
    <property type="term" value="F:rRNA binding"/>
    <property type="evidence" value="ECO:0007669"/>
    <property type="project" value="TreeGrafter"/>
</dbReference>
<dbReference type="InterPro" id="IPR053939">
    <property type="entry name" value="UTP25_C"/>
</dbReference>
<evidence type="ECO:0000256" key="2">
    <source>
        <dbReference type="ARBA" id="ARBA00004604"/>
    </source>
</evidence>
<evidence type="ECO:0000256" key="4">
    <source>
        <dbReference type="ARBA" id="ARBA00015422"/>
    </source>
</evidence>
<evidence type="ECO:0000256" key="1">
    <source>
        <dbReference type="ARBA" id="ARBA00002883"/>
    </source>
</evidence>
<evidence type="ECO:0000256" key="3">
    <source>
        <dbReference type="ARBA" id="ARBA00009223"/>
    </source>
</evidence>
<evidence type="ECO:0000313" key="12">
    <source>
        <dbReference type="Proteomes" id="UP001182556"/>
    </source>
</evidence>
<dbReference type="GO" id="GO:0032040">
    <property type="term" value="C:small-subunit processome"/>
    <property type="evidence" value="ECO:0007669"/>
    <property type="project" value="TreeGrafter"/>
</dbReference>
<organism evidence="11 12">
    <name type="scientific">Papiliotrema laurentii</name>
    <name type="common">Cryptococcus laurentii</name>
    <dbReference type="NCBI Taxonomy" id="5418"/>
    <lineage>
        <taxon>Eukaryota</taxon>
        <taxon>Fungi</taxon>
        <taxon>Dikarya</taxon>
        <taxon>Basidiomycota</taxon>
        <taxon>Agaricomycotina</taxon>
        <taxon>Tremellomycetes</taxon>
        <taxon>Tremellales</taxon>
        <taxon>Rhynchogastremaceae</taxon>
        <taxon>Papiliotrema</taxon>
    </lineage>
</organism>
<evidence type="ECO:0000256" key="6">
    <source>
        <dbReference type="ARBA" id="ARBA00023274"/>
    </source>
</evidence>
<evidence type="ECO:0000256" key="7">
    <source>
        <dbReference type="RuleBase" id="RU365070"/>
    </source>
</evidence>
<gene>
    <name evidence="11" type="ORF">DB88DRAFT_18009</name>
</gene>
<accession>A0AAD9L9D6</accession>
<dbReference type="GO" id="GO:0000462">
    <property type="term" value="P:maturation of SSU-rRNA from tricistronic rRNA transcript (SSU-rRNA, 5.8S rRNA, LSU-rRNA)"/>
    <property type="evidence" value="ECO:0007669"/>
    <property type="project" value="TreeGrafter"/>
</dbReference>
<comment type="function">
    <text evidence="1 7">DEAD-box RNA helicase-like protein required for pre-18S rRNA processing, specifically at sites A0, A1, and A2.</text>
</comment>
<keyword evidence="7" id="KW-0690">Ribosome biogenesis</keyword>
<dbReference type="AlphaFoldDB" id="A0AAD9L9D6"/>
<feature type="compositionally biased region" description="Basic and acidic residues" evidence="8">
    <location>
        <begin position="74"/>
        <end position="88"/>
    </location>
</feature>
<keyword evidence="12" id="KW-1185">Reference proteome</keyword>
<comment type="caution">
    <text evidence="11">The sequence shown here is derived from an EMBL/GenBank/DDBJ whole genome shotgun (WGS) entry which is preliminary data.</text>
</comment>
<keyword evidence="5 7" id="KW-0539">Nucleus</keyword>
<evidence type="ECO:0000256" key="5">
    <source>
        <dbReference type="ARBA" id="ARBA00023242"/>
    </source>
</evidence>
<feature type="domain" description="UTP25 NTP hydrolase-like" evidence="10">
    <location>
        <begin position="262"/>
        <end position="522"/>
    </location>
</feature>
<proteinExistence type="inferred from homology"/>
<dbReference type="InterPro" id="IPR053940">
    <property type="entry name" value="UTP25_NTPase-like"/>
</dbReference>
<comment type="subcellular location">
    <subcellularLocation>
        <location evidence="2 7">Nucleus</location>
        <location evidence="2 7">Nucleolus</location>
    </subcellularLocation>
</comment>
<dbReference type="GO" id="GO:0034511">
    <property type="term" value="F:U3 snoRNA binding"/>
    <property type="evidence" value="ECO:0007669"/>
    <property type="project" value="InterPro"/>
</dbReference>
<evidence type="ECO:0000259" key="10">
    <source>
        <dbReference type="Pfam" id="PF22916"/>
    </source>
</evidence>
<feature type="compositionally biased region" description="Low complexity" evidence="8">
    <location>
        <begin position="31"/>
        <end position="43"/>
    </location>
</feature>
<dbReference type="PANTHER" id="PTHR12933:SF0">
    <property type="entry name" value="U3 SMALL NUCLEOLAR RNA-ASSOCIATED PROTEIN 25 HOMOLOG"/>
    <property type="match status" value="1"/>
</dbReference>
<dbReference type="Pfam" id="PF06862">
    <property type="entry name" value="Utp25_C"/>
    <property type="match status" value="1"/>
</dbReference>
<keyword evidence="6 7" id="KW-0687">Ribonucleoprotein</keyword>